<feature type="signal peptide" evidence="1">
    <location>
        <begin position="1"/>
        <end position="22"/>
    </location>
</feature>
<feature type="chain" id="PRO_5042515896" evidence="1">
    <location>
        <begin position="23"/>
        <end position="143"/>
    </location>
</feature>
<dbReference type="EMBL" id="CAUWAG010000020">
    <property type="protein sequence ID" value="CAJ2513383.1"/>
    <property type="molecule type" value="Genomic_DNA"/>
</dbReference>
<comment type="caution">
    <text evidence="3">The sequence shown here is derived from an EMBL/GenBank/DDBJ whole genome shotgun (WGS) entry which is preliminary data.</text>
</comment>
<dbReference type="Proteomes" id="UP001295740">
    <property type="component" value="Unassembled WGS sequence"/>
</dbReference>
<evidence type="ECO:0000256" key="1">
    <source>
        <dbReference type="SAM" id="SignalP"/>
    </source>
</evidence>
<dbReference type="AlphaFoldDB" id="A0AAI8YQC6"/>
<dbReference type="SUPFAM" id="SSF51322">
    <property type="entry name" value="Cyanovirin-N"/>
    <property type="match status" value="1"/>
</dbReference>
<accession>A0AAI8YQC6</accession>
<protein>
    <submittedName>
        <fullName evidence="3">Uu.00g015020.m01.CDS01</fullName>
    </submittedName>
</protein>
<evidence type="ECO:0000259" key="2">
    <source>
        <dbReference type="Pfam" id="PF08881"/>
    </source>
</evidence>
<gene>
    <name evidence="3" type="ORF">KHLLAP_LOCUS13851</name>
</gene>
<dbReference type="InterPro" id="IPR036673">
    <property type="entry name" value="Cyanovirin-N_sf"/>
</dbReference>
<keyword evidence="1" id="KW-0732">Signal</keyword>
<dbReference type="InterPro" id="IPR011058">
    <property type="entry name" value="Cyanovirin-N"/>
</dbReference>
<organism evidence="3 4">
    <name type="scientific">Anthostomella pinea</name>
    <dbReference type="NCBI Taxonomy" id="933095"/>
    <lineage>
        <taxon>Eukaryota</taxon>
        <taxon>Fungi</taxon>
        <taxon>Dikarya</taxon>
        <taxon>Ascomycota</taxon>
        <taxon>Pezizomycotina</taxon>
        <taxon>Sordariomycetes</taxon>
        <taxon>Xylariomycetidae</taxon>
        <taxon>Xylariales</taxon>
        <taxon>Xylariaceae</taxon>
        <taxon>Anthostomella</taxon>
    </lineage>
</organism>
<evidence type="ECO:0000313" key="4">
    <source>
        <dbReference type="Proteomes" id="UP001295740"/>
    </source>
</evidence>
<evidence type="ECO:0000313" key="3">
    <source>
        <dbReference type="EMBL" id="CAJ2513383.1"/>
    </source>
</evidence>
<proteinExistence type="predicted"/>
<feature type="domain" description="Cyanovirin-N" evidence="2">
    <location>
        <begin position="38"/>
        <end position="128"/>
    </location>
</feature>
<dbReference type="Pfam" id="PF08881">
    <property type="entry name" value="CVNH"/>
    <property type="match status" value="1"/>
</dbReference>
<keyword evidence="4" id="KW-1185">Reference proteome</keyword>
<reference evidence="3" key="1">
    <citation type="submission" date="2023-10" db="EMBL/GenBank/DDBJ databases">
        <authorList>
            <person name="Hackl T."/>
        </authorList>
    </citation>
    <scope>NUCLEOTIDE SEQUENCE</scope>
</reference>
<dbReference type="Gene3D" id="2.30.60.10">
    <property type="entry name" value="Cyanovirin-N"/>
    <property type="match status" value="1"/>
</dbReference>
<sequence>MFACSILAIVLVALGFGQHARAQGFVGNCTWQTGLMADSFLGMYCNNDDWAHFSYQWTWFDTNLCLINNGGSLIPYDTGNYWPTCRDFSVRGSNVDYILSCTCYQPDGKLAPTTYDLNRVLSNQNGSLGCFGHEGNKTEAGPF</sequence>
<name>A0AAI8YQC6_9PEZI</name>